<dbReference type="KEGG" id="vih:AB0763_01715"/>
<name>A0AB39HBT2_9VIBR</name>
<dbReference type="InterPro" id="IPR035919">
    <property type="entry name" value="EAL_sf"/>
</dbReference>
<dbReference type="SUPFAM" id="SSF141868">
    <property type="entry name" value="EAL domain-like"/>
    <property type="match status" value="1"/>
</dbReference>
<dbReference type="SUPFAM" id="SSF55073">
    <property type="entry name" value="Nucleotide cyclase"/>
    <property type="match status" value="1"/>
</dbReference>
<sequence length="464" mass="53399">MVLTLLCAPVLLVFLAYRRCIEHRRFYEKERLYQHQLQYQQHMDPDTQLPRGEHLKQLIKDYCNLSLGQEFWLVNVAIEVQNLDLLLDETLKKPANKKKVLQTITDILQEAAPNHSIVGRLSSDVFVVVFSAVSAKNGEQQLFQLQEKALPPRFNDEVSLAFNCGAVITQECQHSYSSYNPLIYQAICAIHMVTSKRIGQVKLYDPEQIKRDLFEQERRLEIKQGIALSQFCLYFQPQIEAKTQVLAGVEALIRWQHPSEGLLSPEAFLPLIQETFLALEIGEWVIEQALLLLSTSDSAWSLSINLFPYHLQHPAFFSRFIALIERYPKADLTRLKIEITEQGQRDDQAIKQNIIQCLTLGVRFSLDDFGTGHSTLNQLRVLPVSEIKIDRCFIENFLTNLNDYKMVLSLFQLAKSFNLSLVAEGVETEKQASCLCNMGCHLLQGYLYAKPMQLSEFLIWEKSR</sequence>
<dbReference type="AlphaFoldDB" id="A0AB39HBT2"/>
<dbReference type="InterPro" id="IPR001633">
    <property type="entry name" value="EAL_dom"/>
</dbReference>
<dbReference type="PANTHER" id="PTHR33121:SF79">
    <property type="entry name" value="CYCLIC DI-GMP PHOSPHODIESTERASE PDED-RELATED"/>
    <property type="match status" value="1"/>
</dbReference>
<proteinExistence type="predicted"/>
<dbReference type="GO" id="GO:0071111">
    <property type="term" value="F:cyclic-guanylate-specific phosphodiesterase activity"/>
    <property type="evidence" value="ECO:0007669"/>
    <property type="project" value="InterPro"/>
</dbReference>
<dbReference type="SMART" id="SM00052">
    <property type="entry name" value="EAL"/>
    <property type="match status" value="1"/>
</dbReference>
<dbReference type="PROSITE" id="PS50883">
    <property type="entry name" value="EAL"/>
    <property type="match status" value="1"/>
</dbReference>
<dbReference type="InterPro" id="IPR043128">
    <property type="entry name" value="Rev_trsase/Diguanyl_cyclase"/>
</dbReference>
<gene>
    <name evidence="2" type="ORF">AB0763_01715</name>
</gene>
<evidence type="ECO:0000313" key="2">
    <source>
        <dbReference type="EMBL" id="XDK25392.1"/>
    </source>
</evidence>
<accession>A0AB39HBT2</accession>
<dbReference type="SMART" id="SM00267">
    <property type="entry name" value="GGDEF"/>
    <property type="match status" value="1"/>
</dbReference>
<dbReference type="RefSeq" id="WP_306102143.1">
    <property type="nucleotide sequence ID" value="NZ_CP162601.1"/>
</dbReference>
<organism evidence="2">
    <name type="scientific">Vibrio sp. HB236076</name>
    <dbReference type="NCBI Taxonomy" id="3232307"/>
    <lineage>
        <taxon>Bacteria</taxon>
        <taxon>Pseudomonadati</taxon>
        <taxon>Pseudomonadota</taxon>
        <taxon>Gammaproteobacteria</taxon>
        <taxon>Vibrionales</taxon>
        <taxon>Vibrionaceae</taxon>
        <taxon>Vibrio</taxon>
    </lineage>
</organism>
<evidence type="ECO:0000259" key="1">
    <source>
        <dbReference type="PROSITE" id="PS50883"/>
    </source>
</evidence>
<dbReference type="InterPro" id="IPR029787">
    <property type="entry name" value="Nucleotide_cyclase"/>
</dbReference>
<protein>
    <submittedName>
        <fullName evidence="2">EAL domain-containing protein</fullName>
    </submittedName>
</protein>
<feature type="domain" description="EAL" evidence="1">
    <location>
        <begin position="215"/>
        <end position="464"/>
    </location>
</feature>
<dbReference type="CDD" id="cd01948">
    <property type="entry name" value="EAL"/>
    <property type="match status" value="1"/>
</dbReference>
<dbReference type="PANTHER" id="PTHR33121">
    <property type="entry name" value="CYCLIC DI-GMP PHOSPHODIESTERASE PDEF"/>
    <property type="match status" value="1"/>
</dbReference>
<reference evidence="2" key="1">
    <citation type="submission" date="2024-07" db="EMBL/GenBank/DDBJ databases">
        <title>Genome Analysis of a Potential Novel Vibrio Species Secreting pH- and Thermo-stable Alginate Lyase and its Application in Producing Alginate Oligosaccharides.</title>
        <authorList>
            <person name="Huang H."/>
            <person name="Bao K."/>
        </authorList>
    </citation>
    <scope>NUCLEOTIDE SEQUENCE</scope>
    <source>
        <strain evidence="2">HB236076</strain>
    </source>
</reference>
<dbReference type="Gene3D" id="3.20.20.450">
    <property type="entry name" value="EAL domain"/>
    <property type="match status" value="1"/>
</dbReference>
<dbReference type="EMBL" id="CP162601">
    <property type="protein sequence ID" value="XDK25392.1"/>
    <property type="molecule type" value="Genomic_DNA"/>
</dbReference>
<dbReference type="InterPro" id="IPR050706">
    <property type="entry name" value="Cyclic-di-GMP_PDE-like"/>
</dbReference>
<dbReference type="Pfam" id="PF00563">
    <property type="entry name" value="EAL"/>
    <property type="match status" value="1"/>
</dbReference>
<dbReference type="Gene3D" id="3.30.70.270">
    <property type="match status" value="1"/>
</dbReference>
<dbReference type="InterPro" id="IPR000160">
    <property type="entry name" value="GGDEF_dom"/>
</dbReference>